<dbReference type="Gene3D" id="3.30.479.30">
    <property type="entry name" value="Band 7 domain"/>
    <property type="match status" value="1"/>
</dbReference>
<accession>A0A0D2CMI5</accession>
<keyword evidence="4" id="KW-0472">Membrane</keyword>
<dbReference type="SUPFAM" id="SSF117892">
    <property type="entry name" value="Band 7/SPFH domain"/>
    <property type="match status" value="1"/>
</dbReference>
<evidence type="ECO:0000256" key="5">
    <source>
        <dbReference type="RuleBase" id="RU366054"/>
    </source>
</evidence>
<organism evidence="8 9">
    <name type="scientific">Exophiala xenobiotica</name>
    <dbReference type="NCBI Taxonomy" id="348802"/>
    <lineage>
        <taxon>Eukaryota</taxon>
        <taxon>Fungi</taxon>
        <taxon>Dikarya</taxon>
        <taxon>Ascomycota</taxon>
        <taxon>Pezizomycotina</taxon>
        <taxon>Eurotiomycetes</taxon>
        <taxon>Chaetothyriomycetidae</taxon>
        <taxon>Chaetothyriales</taxon>
        <taxon>Herpotrichiellaceae</taxon>
        <taxon>Exophiala</taxon>
    </lineage>
</organism>
<evidence type="ECO:0000259" key="7">
    <source>
        <dbReference type="Pfam" id="PF01145"/>
    </source>
</evidence>
<evidence type="ECO:0000313" key="9">
    <source>
        <dbReference type="Proteomes" id="UP000054342"/>
    </source>
</evidence>
<keyword evidence="9" id="KW-1185">Reference proteome</keyword>
<evidence type="ECO:0000256" key="4">
    <source>
        <dbReference type="ARBA" id="ARBA00023136"/>
    </source>
</evidence>
<feature type="region of interest" description="Disordered" evidence="6">
    <location>
        <begin position="479"/>
        <end position="501"/>
    </location>
</feature>
<gene>
    <name evidence="8" type="ORF">PV05_09781</name>
</gene>
<dbReference type="InterPro" id="IPR036013">
    <property type="entry name" value="Band_7/SPFH_dom_sf"/>
</dbReference>
<sequence>MPNMWYHISNANEYLVVTGANIDDVRIVKKAFVYPWQRVARISVSPFDFSLNLQAMTIEKLQFALPAVFTIGPDNKPDALKKYALLLSGNPDGTSTNSSKPGTAIVPTQRSHVQDIVKGIIEGETRVIVSSMTMEEIFKERQVFKQKVIENVQKELDQFGLCIYNANVKELQDTPGSEYFAFLSRKAHEGASNQARIDVAEARMRGEIGEAGKRGHTKQEISKIEAETAVLETKRKADKAQADAELTNRQTELEMGIRMAQIKAQRAAESRDAELQRDVETKKAATELERLRAKDLVRAQIAKETAEREADANFYRDSKKADAKAYAEKQDADAQLFKQQRQIQANVERQMKEADANYHARMREAEATQAQAQAYKALADSFGGPQGLLTYMMIKENTYEKLALANAKAIQGLQPKITVWNTDGAGVGAGAGAMGGAEGIMPIKNIMQSLPPLLSTIHDQTGIAPPSWMVKMPDEGVNGKASHNEKRMMLKEAAGKDGTKA</sequence>
<dbReference type="OrthoDB" id="6080404at2759"/>
<dbReference type="EMBL" id="KN847322">
    <property type="protein sequence ID" value="KIW51022.1"/>
    <property type="molecule type" value="Genomic_DNA"/>
</dbReference>
<proteinExistence type="inferred from homology"/>
<dbReference type="PANTHER" id="PTHR13806">
    <property type="entry name" value="FLOTILLIN-RELATED"/>
    <property type="match status" value="1"/>
</dbReference>
<dbReference type="Proteomes" id="UP000054342">
    <property type="component" value="Unassembled WGS sequence"/>
</dbReference>
<dbReference type="PANTHER" id="PTHR13806:SF31">
    <property type="entry name" value="FLOTILLIN-LIKE PROTEIN 1-RELATED"/>
    <property type="match status" value="1"/>
</dbReference>
<evidence type="ECO:0000256" key="3">
    <source>
        <dbReference type="ARBA" id="ARBA00022475"/>
    </source>
</evidence>
<feature type="domain" description="Band 7" evidence="7">
    <location>
        <begin position="9"/>
        <end position="202"/>
    </location>
</feature>
<dbReference type="RefSeq" id="XP_013311606.1">
    <property type="nucleotide sequence ID" value="XM_013456152.1"/>
</dbReference>
<dbReference type="InterPro" id="IPR027705">
    <property type="entry name" value="Flotillin_fam"/>
</dbReference>
<comment type="subcellular location">
    <subcellularLocation>
        <location evidence="1">Cell membrane</location>
    </subcellularLocation>
</comment>
<evidence type="ECO:0000256" key="6">
    <source>
        <dbReference type="SAM" id="MobiDB-lite"/>
    </source>
</evidence>
<keyword evidence="3" id="KW-1003">Cell membrane</keyword>
<dbReference type="GeneID" id="25331689"/>
<evidence type="ECO:0000256" key="2">
    <source>
        <dbReference type="ARBA" id="ARBA00007161"/>
    </source>
</evidence>
<dbReference type="AlphaFoldDB" id="A0A0D2CMI5"/>
<dbReference type="HOGENOM" id="CLU_030844_1_1_1"/>
<protein>
    <recommendedName>
        <fullName evidence="7">Band 7 domain-containing protein</fullName>
    </recommendedName>
</protein>
<dbReference type="InterPro" id="IPR001107">
    <property type="entry name" value="Band_7"/>
</dbReference>
<comment type="similarity">
    <text evidence="2 5">Belongs to the band 7/mec-2 family. Flotillin subfamily.</text>
</comment>
<evidence type="ECO:0000313" key="8">
    <source>
        <dbReference type="EMBL" id="KIW51022.1"/>
    </source>
</evidence>
<feature type="compositionally biased region" description="Basic and acidic residues" evidence="6">
    <location>
        <begin position="482"/>
        <end position="501"/>
    </location>
</feature>
<dbReference type="GO" id="GO:0005886">
    <property type="term" value="C:plasma membrane"/>
    <property type="evidence" value="ECO:0007669"/>
    <property type="project" value="UniProtKB-SubCell"/>
</dbReference>
<name>A0A0D2CMI5_9EURO</name>
<dbReference type="CDD" id="cd03399">
    <property type="entry name" value="SPFH_flotillin"/>
    <property type="match status" value="1"/>
</dbReference>
<evidence type="ECO:0000256" key="1">
    <source>
        <dbReference type="ARBA" id="ARBA00004236"/>
    </source>
</evidence>
<dbReference type="Pfam" id="PF01145">
    <property type="entry name" value="Band_7"/>
    <property type="match status" value="1"/>
</dbReference>
<dbReference type="STRING" id="348802.A0A0D2CMI5"/>
<reference evidence="8 9" key="1">
    <citation type="submission" date="2015-01" db="EMBL/GenBank/DDBJ databases">
        <title>The Genome Sequence of Exophiala xenobiotica CBS118157.</title>
        <authorList>
            <consortium name="The Broad Institute Genomics Platform"/>
            <person name="Cuomo C."/>
            <person name="de Hoog S."/>
            <person name="Gorbushina A."/>
            <person name="Stielow B."/>
            <person name="Teixiera M."/>
            <person name="Abouelleil A."/>
            <person name="Chapman S.B."/>
            <person name="Priest M."/>
            <person name="Young S.K."/>
            <person name="Wortman J."/>
            <person name="Nusbaum C."/>
            <person name="Birren B."/>
        </authorList>
    </citation>
    <scope>NUCLEOTIDE SEQUENCE [LARGE SCALE GENOMIC DNA]</scope>
    <source>
        <strain evidence="8 9">CBS 118157</strain>
    </source>
</reference>